<gene>
    <name evidence="13" type="primary">ccmD</name>
    <name evidence="13" type="ORF">CR159_04410</name>
</gene>
<comment type="subcellular location">
    <subcellularLocation>
        <location evidence="2 12">Cell inner membrane</location>
        <topology evidence="2 12">Single-pass membrane protein</topology>
    </subcellularLocation>
</comment>
<evidence type="ECO:0000313" key="13">
    <source>
        <dbReference type="EMBL" id="PLC50855.1"/>
    </source>
</evidence>
<comment type="function">
    <text evidence="1 12">Required for the export of heme to the periplasm for the biogenesis of c-type cytochromes.</text>
</comment>
<keyword evidence="7 12" id="KW-0997">Cell inner membrane</keyword>
<keyword evidence="5 12" id="KW-0813">Transport</keyword>
<dbReference type="OrthoDB" id="9815607at2"/>
<keyword evidence="8 12" id="KW-0812">Transmembrane</keyword>
<evidence type="ECO:0000256" key="4">
    <source>
        <dbReference type="ARBA" id="ARBA00016461"/>
    </source>
</evidence>
<accession>A0A2N4U758</accession>
<evidence type="ECO:0000256" key="12">
    <source>
        <dbReference type="RuleBase" id="RU363101"/>
    </source>
</evidence>
<dbReference type="GO" id="GO:0005886">
    <property type="term" value="C:plasma membrane"/>
    <property type="evidence" value="ECO:0007669"/>
    <property type="project" value="UniProtKB-SubCell"/>
</dbReference>
<organism evidence="13 14">
    <name type="scientific">Pollutimonas subterranea</name>
    <dbReference type="NCBI Taxonomy" id="2045210"/>
    <lineage>
        <taxon>Bacteria</taxon>
        <taxon>Pseudomonadati</taxon>
        <taxon>Pseudomonadota</taxon>
        <taxon>Betaproteobacteria</taxon>
        <taxon>Burkholderiales</taxon>
        <taxon>Alcaligenaceae</taxon>
        <taxon>Pollutimonas</taxon>
    </lineage>
</organism>
<evidence type="ECO:0000256" key="8">
    <source>
        <dbReference type="ARBA" id="ARBA00022692"/>
    </source>
</evidence>
<keyword evidence="14" id="KW-1185">Reference proteome</keyword>
<dbReference type="AlphaFoldDB" id="A0A2N4U758"/>
<feature type="transmembrane region" description="Helical" evidence="12">
    <location>
        <begin position="18"/>
        <end position="37"/>
    </location>
</feature>
<reference evidence="13 14" key="1">
    <citation type="submission" date="2017-10" db="EMBL/GenBank/DDBJ databases">
        <title>Two draft genome sequences of Pusillimonas sp. strains isolated from a nitrate- and radionuclide-contaminated groundwater in Russia.</title>
        <authorList>
            <person name="Grouzdev D.S."/>
            <person name="Tourova T.P."/>
            <person name="Goeva M.A."/>
            <person name="Babich T.L."/>
            <person name="Sokolova D.S."/>
            <person name="Abdullin R."/>
            <person name="Poltaraus A.B."/>
            <person name="Toshchakov S.V."/>
            <person name="Nazina T.N."/>
        </authorList>
    </citation>
    <scope>NUCLEOTIDE SEQUENCE [LARGE SCALE GENOMIC DNA]</scope>
    <source>
        <strain evidence="13 14">JR1/69-3-13</strain>
    </source>
</reference>
<keyword evidence="9 12" id="KW-0201">Cytochrome c-type biogenesis</keyword>
<keyword evidence="10 12" id="KW-1133">Transmembrane helix</keyword>
<evidence type="ECO:0000256" key="6">
    <source>
        <dbReference type="ARBA" id="ARBA00022475"/>
    </source>
</evidence>
<dbReference type="NCBIfam" id="TIGR03141">
    <property type="entry name" value="cytochro_ccmD"/>
    <property type="match status" value="1"/>
</dbReference>
<dbReference type="GO" id="GO:0017004">
    <property type="term" value="P:cytochrome complex assembly"/>
    <property type="evidence" value="ECO:0007669"/>
    <property type="project" value="UniProtKB-KW"/>
</dbReference>
<dbReference type="InterPro" id="IPR007078">
    <property type="entry name" value="Haem_export_protD_CcmD"/>
</dbReference>
<comment type="caution">
    <text evidence="13">The sequence shown here is derived from an EMBL/GenBank/DDBJ whole genome shotgun (WGS) entry which is preliminary data.</text>
</comment>
<evidence type="ECO:0000256" key="10">
    <source>
        <dbReference type="ARBA" id="ARBA00022989"/>
    </source>
</evidence>
<evidence type="ECO:0000256" key="2">
    <source>
        <dbReference type="ARBA" id="ARBA00004377"/>
    </source>
</evidence>
<evidence type="ECO:0000256" key="5">
    <source>
        <dbReference type="ARBA" id="ARBA00022448"/>
    </source>
</evidence>
<evidence type="ECO:0000256" key="3">
    <source>
        <dbReference type="ARBA" id="ARBA00008741"/>
    </source>
</evidence>
<proteinExistence type="inferred from homology"/>
<dbReference type="EMBL" id="PDNW01000003">
    <property type="protein sequence ID" value="PLC50855.1"/>
    <property type="molecule type" value="Genomic_DNA"/>
</dbReference>
<dbReference type="Proteomes" id="UP000234190">
    <property type="component" value="Unassembled WGS sequence"/>
</dbReference>
<evidence type="ECO:0000313" key="14">
    <source>
        <dbReference type="Proteomes" id="UP000234190"/>
    </source>
</evidence>
<dbReference type="Pfam" id="PF04995">
    <property type="entry name" value="CcmD"/>
    <property type="match status" value="1"/>
</dbReference>
<comment type="similarity">
    <text evidence="3 12">Belongs to the CcmD/CycX/HelD family.</text>
</comment>
<name>A0A2N4U758_9BURK</name>
<evidence type="ECO:0000256" key="11">
    <source>
        <dbReference type="ARBA" id="ARBA00023136"/>
    </source>
</evidence>
<evidence type="ECO:0000256" key="1">
    <source>
        <dbReference type="ARBA" id="ARBA00002442"/>
    </source>
</evidence>
<evidence type="ECO:0000256" key="9">
    <source>
        <dbReference type="ARBA" id="ARBA00022748"/>
    </source>
</evidence>
<sequence>MIWSSPAEFFAMGDYGTYVWGSLGVTIAVIYIECFLLRQRRKGALTQVKHELSLDKRLLNEESS</sequence>
<keyword evidence="11 12" id="KW-0472">Membrane</keyword>
<dbReference type="GO" id="GO:0015886">
    <property type="term" value="P:heme transport"/>
    <property type="evidence" value="ECO:0007669"/>
    <property type="project" value="InterPro"/>
</dbReference>
<protein>
    <recommendedName>
        <fullName evidence="4 12">Heme exporter protein D</fullName>
    </recommendedName>
</protein>
<evidence type="ECO:0000256" key="7">
    <source>
        <dbReference type="ARBA" id="ARBA00022519"/>
    </source>
</evidence>
<keyword evidence="6 12" id="KW-1003">Cell membrane</keyword>